<organism evidence="1">
    <name type="scientific">bioreactor metagenome</name>
    <dbReference type="NCBI Taxonomy" id="1076179"/>
    <lineage>
        <taxon>unclassified sequences</taxon>
        <taxon>metagenomes</taxon>
        <taxon>ecological metagenomes</taxon>
    </lineage>
</organism>
<dbReference type="EMBL" id="VSSQ01050411">
    <property type="protein sequence ID" value="MPN04502.1"/>
    <property type="molecule type" value="Genomic_DNA"/>
</dbReference>
<gene>
    <name evidence="1" type="ORF">SDC9_151743</name>
</gene>
<evidence type="ECO:0000313" key="1">
    <source>
        <dbReference type="EMBL" id="MPN04502.1"/>
    </source>
</evidence>
<accession>A0A645ETG2</accession>
<reference evidence="1" key="1">
    <citation type="submission" date="2019-08" db="EMBL/GenBank/DDBJ databases">
        <authorList>
            <person name="Kucharzyk K."/>
            <person name="Murdoch R.W."/>
            <person name="Higgins S."/>
            <person name="Loffler F."/>
        </authorList>
    </citation>
    <scope>NUCLEOTIDE SEQUENCE</scope>
</reference>
<name>A0A645ETG2_9ZZZZ</name>
<protein>
    <submittedName>
        <fullName evidence="1">Uncharacterized protein</fullName>
    </submittedName>
</protein>
<dbReference type="AlphaFoldDB" id="A0A645ETG2"/>
<sequence>MAQKHHVAGGRVAVDHGVADAFGDAGKARHRLPAERRCGLGRTPALAFIGGTAVLHRAVIIAAADGLKRHQQRAVEGAPGFGVKHGPVGETRRLKRLNVDVHEIFRLIIDISD</sequence>
<comment type="caution">
    <text evidence="1">The sequence shown here is derived from an EMBL/GenBank/DDBJ whole genome shotgun (WGS) entry which is preliminary data.</text>
</comment>
<proteinExistence type="predicted"/>